<proteinExistence type="predicted"/>
<evidence type="ECO:0000313" key="1">
    <source>
        <dbReference type="EMBL" id="QIG81058.1"/>
    </source>
</evidence>
<sequence>MQRLESLFRRFAKRSNARWWIGKRPQVRESQLVRAIAQKVALPTAINAPLEHGQMINLEWGSAAHILAVAGTTSLAYAKPSPSAGAFRDAKTALADLAGNASFLSNGVWRTDQPLSWISLTASTFDCGLIGFDSTNAFIFWVEEED</sequence>
<dbReference type="RefSeq" id="WP_165327985.1">
    <property type="nucleotide sequence ID" value="NZ_CP049109.1"/>
</dbReference>
<dbReference type="Proteomes" id="UP000501568">
    <property type="component" value="Chromosome"/>
</dbReference>
<accession>A0A6G6Y8L7</accession>
<organism evidence="1 2">
    <name type="scientific">Stakelama tenebrarum</name>
    <dbReference type="NCBI Taxonomy" id="2711215"/>
    <lineage>
        <taxon>Bacteria</taxon>
        <taxon>Pseudomonadati</taxon>
        <taxon>Pseudomonadota</taxon>
        <taxon>Alphaproteobacteria</taxon>
        <taxon>Sphingomonadales</taxon>
        <taxon>Sphingomonadaceae</taxon>
        <taxon>Stakelama</taxon>
    </lineage>
</organism>
<dbReference type="KEGG" id="spzr:G5C33_15550"/>
<keyword evidence="2" id="KW-1185">Reference proteome</keyword>
<protein>
    <submittedName>
        <fullName evidence="1">Uncharacterized protein</fullName>
    </submittedName>
</protein>
<dbReference type="AlphaFoldDB" id="A0A6G6Y8L7"/>
<dbReference type="EMBL" id="CP049109">
    <property type="protein sequence ID" value="QIG81058.1"/>
    <property type="molecule type" value="Genomic_DNA"/>
</dbReference>
<evidence type="ECO:0000313" key="2">
    <source>
        <dbReference type="Proteomes" id="UP000501568"/>
    </source>
</evidence>
<name>A0A6G6Y8L7_9SPHN</name>
<gene>
    <name evidence="1" type="ORF">G5C33_15550</name>
</gene>
<reference evidence="1 2" key="1">
    <citation type="submission" date="2020-02" db="EMBL/GenBank/DDBJ databases">
        <authorList>
            <person name="Zheng R.K."/>
            <person name="Sun C.M."/>
        </authorList>
    </citation>
    <scope>NUCLEOTIDE SEQUENCE [LARGE SCALE GENOMIC DNA]</scope>
    <source>
        <strain evidence="2">zrk23</strain>
    </source>
</reference>